<dbReference type="SMART" id="SM00937">
    <property type="entry name" value="PCRF"/>
    <property type="match status" value="1"/>
</dbReference>
<dbReference type="Pfam" id="PF03462">
    <property type="entry name" value="PCRF"/>
    <property type="match status" value="1"/>
</dbReference>
<dbReference type="Pfam" id="PF00472">
    <property type="entry name" value="RF-1"/>
    <property type="match status" value="1"/>
</dbReference>
<evidence type="ECO:0000313" key="4">
    <source>
        <dbReference type="EMBL" id="KKW08591.1"/>
    </source>
</evidence>
<comment type="caution">
    <text evidence="4">The sequence shown here is derived from an EMBL/GenBank/DDBJ whole genome shotgun (WGS) entry which is preliminary data.</text>
</comment>
<keyword evidence="2" id="KW-0488">Methylation</keyword>
<evidence type="ECO:0000259" key="3">
    <source>
        <dbReference type="PROSITE" id="PS00745"/>
    </source>
</evidence>
<dbReference type="PANTHER" id="PTHR43116">
    <property type="entry name" value="PEPTIDE CHAIN RELEASE FACTOR 2"/>
    <property type="match status" value="1"/>
</dbReference>
<reference evidence="4 5" key="1">
    <citation type="journal article" date="2015" name="Nature">
        <title>rRNA introns, odd ribosomes, and small enigmatic genomes across a large radiation of phyla.</title>
        <authorList>
            <person name="Brown C.T."/>
            <person name="Hug L.A."/>
            <person name="Thomas B.C."/>
            <person name="Sharon I."/>
            <person name="Castelle C.J."/>
            <person name="Singh A."/>
            <person name="Wilkins M.J."/>
            <person name="Williams K.H."/>
            <person name="Banfield J.F."/>
        </authorList>
    </citation>
    <scope>NUCLEOTIDE SEQUENCE [LARGE SCALE GENOMIC DNA]</scope>
</reference>
<dbReference type="Gene3D" id="3.30.160.20">
    <property type="match status" value="1"/>
</dbReference>
<dbReference type="SUPFAM" id="SSF75620">
    <property type="entry name" value="Release factor"/>
    <property type="match status" value="1"/>
</dbReference>
<dbReference type="EMBL" id="LCQB01000009">
    <property type="protein sequence ID" value="KKW08591.1"/>
    <property type="molecule type" value="Genomic_DNA"/>
</dbReference>
<name>A0A0G1VQ55_9BACT</name>
<dbReference type="Gene3D" id="1.20.58.410">
    <property type="entry name" value="Release factor"/>
    <property type="match status" value="1"/>
</dbReference>
<protein>
    <submittedName>
        <fullName evidence="4">Peptide chain release factor 2</fullName>
    </submittedName>
</protein>
<proteinExistence type="inferred from homology"/>
<comment type="similarity">
    <text evidence="1">Belongs to the prokaryotic/mitochondrial release factor family.</text>
</comment>
<feature type="domain" description="Prokaryotic-type class I peptide chain release factors" evidence="3">
    <location>
        <begin position="179"/>
        <end position="195"/>
    </location>
</feature>
<feature type="non-terminal residue" evidence="4">
    <location>
        <position position="1"/>
    </location>
</feature>
<dbReference type="InterPro" id="IPR005139">
    <property type="entry name" value="PCRF"/>
</dbReference>
<dbReference type="GO" id="GO:0005737">
    <property type="term" value="C:cytoplasm"/>
    <property type="evidence" value="ECO:0007669"/>
    <property type="project" value="UniProtKB-ARBA"/>
</dbReference>
<evidence type="ECO:0000256" key="1">
    <source>
        <dbReference type="ARBA" id="ARBA00010835"/>
    </source>
</evidence>
<evidence type="ECO:0000313" key="5">
    <source>
        <dbReference type="Proteomes" id="UP000033825"/>
    </source>
</evidence>
<accession>A0A0G1VQ55</accession>
<organism evidence="4 5">
    <name type="scientific">Candidatus Kaiserbacteria bacterium GW2011_GWA2_49_56</name>
    <dbReference type="NCBI Taxonomy" id="1618670"/>
    <lineage>
        <taxon>Bacteria</taxon>
        <taxon>Candidatus Kaiseribacteriota</taxon>
    </lineage>
</organism>
<dbReference type="Proteomes" id="UP000033825">
    <property type="component" value="Unassembled WGS sequence"/>
</dbReference>
<dbReference type="PATRIC" id="fig|1618670.3.peg.95"/>
<evidence type="ECO:0000256" key="2">
    <source>
        <dbReference type="ARBA" id="ARBA00022481"/>
    </source>
</evidence>
<sequence>TLCYTSPMQSKAAIEARIKEVETAMGAADFWNDKDKAHATVKEYQDLKQKLVGGEGYDKDDALVSIISGAGGDDAEDFSRILFEMYGKYAISRGWKTALLSSNQNPMGGYRSVAFEISGAGVYGALKHEAGVHRLVRMSPFNAAGKRQTSFSLVEVLPKLPDIGEAHIPESELDISFARSGGAGGQNVNKRDTAVRIVHKPTGLSVHVTSERSQMQNREKGLAMLRGKLWEMRERAREAEERGLSTGISTKIEWGSQIRSYVLHPYQRVVDHRTLHERHDVEKVLDGDIESFIDAKKNLDTQAGTV</sequence>
<dbReference type="InterPro" id="IPR000352">
    <property type="entry name" value="Pep_chain_release_fac_I"/>
</dbReference>
<dbReference type="InterPro" id="IPR045853">
    <property type="entry name" value="Pep_chain_release_fac_I_sf"/>
</dbReference>
<dbReference type="Gene3D" id="3.30.70.1660">
    <property type="match status" value="1"/>
</dbReference>
<gene>
    <name evidence="4" type="ORF">UY46_C0009G0001</name>
</gene>
<dbReference type="PANTHER" id="PTHR43116:SF3">
    <property type="entry name" value="CLASS I PEPTIDE CHAIN RELEASE FACTOR"/>
    <property type="match status" value="1"/>
</dbReference>
<dbReference type="AlphaFoldDB" id="A0A0G1VQ55"/>
<dbReference type="GO" id="GO:0003747">
    <property type="term" value="F:translation release factor activity"/>
    <property type="evidence" value="ECO:0007669"/>
    <property type="project" value="InterPro"/>
</dbReference>
<dbReference type="PROSITE" id="PS00745">
    <property type="entry name" value="RF_PROK_I"/>
    <property type="match status" value="1"/>
</dbReference>